<reference evidence="1" key="1">
    <citation type="submission" date="2020-10" db="EMBL/GenBank/DDBJ databases">
        <authorList>
            <person name="Gilroy R."/>
        </authorList>
    </citation>
    <scope>NUCLEOTIDE SEQUENCE</scope>
    <source>
        <strain evidence="1">ChiHjej12B11-29160</strain>
    </source>
</reference>
<evidence type="ECO:0000313" key="2">
    <source>
        <dbReference type="Proteomes" id="UP000824078"/>
    </source>
</evidence>
<proteinExistence type="predicted"/>
<organism evidence="1 2">
    <name type="scientific">Candidatus Coprovicinus avistercoris</name>
    <dbReference type="NCBI Taxonomy" id="2840754"/>
    <lineage>
        <taxon>Bacteria</taxon>
        <taxon>Bacillati</taxon>
        <taxon>Actinomycetota</taxon>
        <taxon>Coriobacteriia</taxon>
        <taxon>Coriobacteriales</taxon>
        <taxon>Coriobacteriaceae</taxon>
        <taxon>Coriobacteriaceae incertae sedis</taxon>
        <taxon>Candidatus Coprovicinus</taxon>
    </lineage>
</organism>
<gene>
    <name evidence="1" type="ORF">IAD17_01310</name>
</gene>
<accession>A0A9D1HYF2</accession>
<protein>
    <submittedName>
        <fullName evidence="1">Uncharacterized protein</fullName>
    </submittedName>
</protein>
<comment type="caution">
    <text evidence="1">The sequence shown here is derived from an EMBL/GenBank/DDBJ whole genome shotgun (WGS) entry which is preliminary data.</text>
</comment>
<dbReference type="EMBL" id="DVMQ01000004">
    <property type="protein sequence ID" value="HIU23550.1"/>
    <property type="molecule type" value="Genomic_DNA"/>
</dbReference>
<sequence>MESRLSLLSSFAKLLFHPLEPHSCLIPIEMSSGVPNPLCACPYLRVRRRPSSEVFPLVNSLEAPVAPLICSLLDVILKVRLNWHHVGCTDYQNEPQESIILHLNKKVDYRAFAVSIVLAS</sequence>
<evidence type="ECO:0000313" key="1">
    <source>
        <dbReference type="EMBL" id="HIU23550.1"/>
    </source>
</evidence>
<dbReference type="Proteomes" id="UP000824078">
    <property type="component" value="Unassembled WGS sequence"/>
</dbReference>
<dbReference type="AlphaFoldDB" id="A0A9D1HYF2"/>
<reference evidence="1" key="2">
    <citation type="journal article" date="2021" name="PeerJ">
        <title>Extensive microbial diversity within the chicken gut microbiome revealed by metagenomics and culture.</title>
        <authorList>
            <person name="Gilroy R."/>
            <person name="Ravi A."/>
            <person name="Getino M."/>
            <person name="Pursley I."/>
            <person name="Horton D.L."/>
            <person name="Alikhan N.F."/>
            <person name="Baker D."/>
            <person name="Gharbi K."/>
            <person name="Hall N."/>
            <person name="Watson M."/>
            <person name="Adriaenssens E.M."/>
            <person name="Foster-Nyarko E."/>
            <person name="Jarju S."/>
            <person name="Secka A."/>
            <person name="Antonio M."/>
            <person name="Oren A."/>
            <person name="Chaudhuri R.R."/>
            <person name="La Ragione R."/>
            <person name="Hildebrand F."/>
            <person name="Pallen M.J."/>
        </authorList>
    </citation>
    <scope>NUCLEOTIDE SEQUENCE</scope>
    <source>
        <strain evidence="1">ChiHjej12B11-29160</strain>
    </source>
</reference>
<name>A0A9D1HYF2_9ACTN</name>